<name>A0ACB9XQ28_CHAAC</name>
<feature type="non-terminal residue" evidence="1">
    <location>
        <position position="50"/>
    </location>
</feature>
<keyword evidence="2" id="KW-1185">Reference proteome</keyword>
<feature type="non-terminal residue" evidence="1">
    <location>
        <position position="1"/>
    </location>
</feature>
<gene>
    <name evidence="1" type="ORF">KUCAC02_023233</name>
</gene>
<dbReference type="EMBL" id="CM043788">
    <property type="protein sequence ID" value="KAI4829172.1"/>
    <property type="molecule type" value="Genomic_DNA"/>
</dbReference>
<evidence type="ECO:0000313" key="2">
    <source>
        <dbReference type="Proteomes" id="UP001057452"/>
    </source>
</evidence>
<comment type="caution">
    <text evidence="1">The sequence shown here is derived from an EMBL/GenBank/DDBJ whole genome shotgun (WGS) entry which is preliminary data.</text>
</comment>
<proteinExistence type="predicted"/>
<reference evidence="1" key="1">
    <citation type="submission" date="2022-05" db="EMBL/GenBank/DDBJ databases">
        <title>Chromosome-level genome of Chaenocephalus aceratus.</title>
        <authorList>
            <person name="Park H."/>
        </authorList>
    </citation>
    <scope>NUCLEOTIDE SEQUENCE</scope>
    <source>
        <strain evidence="1">KU_202001</strain>
    </source>
</reference>
<dbReference type="Proteomes" id="UP001057452">
    <property type="component" value="Chromosome 4"/>
</dbReference>
<organism evidence="1 2">
    <name type="scientific">Chaenocephalus aceratus</name>
    <name type="common">Blackfin icefish</name>
    <name type="synonym">Chaenichthys aceratus</name>
    <dbReference type="NCBI Taxonomy" id="36190"/>
    <lineage>
        <taxon>Eukaryota</taxon>
        <taxon>Metazoa</taxon>
        <taxon>Chordata</taxon>
        <taxon>Craniata</taxon>
        <taxon>Vertebrata</taxon>
        <taxon>Euteleostomi</taxon>
        <taxon>Actinopterygii</taxon>
        <taxon>Neopterygii</taxon>
        <taxon>Teleostei</taxon>
        <taxon>Neoteleostei</taxon>
        <taxon>Acanthomorphata</taxon>
        <taxon>Eupercaria</taxon>
        <taxon>Perciformes</taxon>
        <taxon>Notothenioidei</taxon>
        <taxon>Channichthyidae</taxon>
        <taxon>Chaenocephalus</taxon>
    </lineage>
</organism>
<protein>
    <submittedName>
        <fullName evidence="1">Uncharacterized protein</fullName>
    </submittedName>
</protein>
<sequence>TRLVAAVNLHVEGCIPIYSMVCTGSVLAQECLMRALAGEQRGEDRRPPID</sequence>
<evidence type="ECO:0000313" key="1">
    <source>
        <dbReference type="EMBL" id="KAI4829172.1"/>
    </source>
</evidence>
<accession>A0ACB9XQ28</accession>